<reference evidence="2 3" key="1">
    <citation type="submission" date="2019-07" db="EMBL/GenBank/DDBJ databases">
        <title>Genomic Encyclopedia of Archaeal and Bacterial Type Strains, Phase II (KMG-II): from individual species to whole genera.</title>
        <authorList>
            <person name="Goeker M."/>
        </authorList>
    </citation>
    <scope>NUCLEOTIDE SEQUENCE [LARGE SCALE GENOMIC DNA]</scope>
    <source>
        <strain evidence="2 3">ATCC BAA-252</strain>
    </source>
</reference>
<dbReference type="AlphaFoldDB" id="A0A562T1D9"/>
<feature type="region of interest" description="Disordered" evidence="1">
    <location>
        <begin position="282"/>
        <end position="309"/>
    </location>
</feature>
<comment type="caution">
    <text evidence="2">The sequence shown here is derived from an EMBL/GenBank/DDBJ whole genome shotgun (WGS) entry which is preliminary data.</text>
</comment>
<keyword evidence="3" id="KW-1185">Reference proteome</keyword>
<protein>
    <submittedName>
        <fullName evidence="2">Formiminoglutamase</fullName>
    </submittedName>
</protein>
<name>A0A562T1D9_9HYPH</name>
<dbReference type="OrthoDB" id="8716700at2"/>
<gene>
    <name evidence="2" type="ORF">JM93_02584</name>
</gene>
<dbReference type="Proteomes" id="UP000320593">
    <property type="component" value="Unassembled WGS sequence"/>
</dbReference>
<dbReference type="InterPro" id="IPR007709">
    <property type="entry name" value="N-FG_amidohydro"/>
</dbReference>
<accession>A0A562T1D9</accession>
<evidence type="ECO:0000313" key="3">
    <source>
        <dbReference type="Proteomes" id="UP000320593"/>
    </source>
</evidence>
<sequence>MIVLKRGNSPLILCLPHSGTEVPPAIGGRLSATGRLQMDISWHLDQVLDIADLLDATIIATTISRYVVDVDHDPRMRKPEEEDYARALCPLTTLDGKRLYKAGEEPGPTEIDQRVLLFHDPYHAAVRQQIDRIRRLNKTVLLFDCQSRRSKPGPVPGVMLPIINIGTHDNTSCHPDLRNTFAGSFTGLTGFNVSTDDGVKGRYISQTYGIPESQIHTLTLVIAQRSYLRHETPPFEPDKARMARLRAVLLEGFTRTLDWAGWSGTPQLRNLVQSARATGELMTVERQNSTDSVGDGGQASTPAGKPVQLQTTQQHATAVTAAERKLVRPIIPDNFLEADVAE</sequence>
<dbReference type="Pfam" id="PF05013">
    <property type="entry name" value="FGase"/>
    <property type="match status" value="1"/>
</dbReference>
<proteinExistence type="predicted"/>
<evidence type="ECO:0000256" key="1">
    <source>
        <dbReference type="SAM" id="MobiDB-lite"/>
    </source>
</evidence>
<organism evidence="2 3">
    <name type="scientific">Roseibium hamelinense</name>
    <dbReference type="NCBI Taxonomy" id="150831"/>
    <lineage>
        <taxon>Bacteria</taxon>
        <taxon>Pseudomonadati</taxon>
        <taxon>Pseudomonadota</taxon>
        <taxon>Alphaproteobacteria</taxon>
        <taxon>Hyphomicrobiales</taxon>
        <taxon>Stappiaceae</taxon>
        <taxon>Roseibium</taxon>
    </lineage>
</organism>
<dbReference type="SUPFAM" id="SSF53187">
    <property type="entry name" value="Zn-dependent exopeptidases"/>
    <property type="match status" value="1"/>
</dbReference>
<dbReference type="RefSeq" id="WP_145343835.1">
    <property type="nucleotide sequence ID" value="NZ_SMLY01000082.1"/>
</dbReference>
<dbReference type="Gene3D" id="3.40.630.40">
    <property type="entry name" value="Zn-dependent exopeptidases"/>
    <property type="match status" value="1"/>
</dbReference>
<evidence type="ECO:0000313" key="2">
    <source>
        <dbReference type="EMBL" id="TWI87342.1"/>
    </source>
</evidence>
<dbReference type="EMBL" id="VLLF01000005">
    <property type="protein sequence ID" value="TWI87342.1"/>
    <property type="molecule type" value="Genomic_DNA"/>
</dbReference>